<feature type="region of interest" description="Disordered" evidence="2">
    <location>
        <begin position="29"/>
        <end position="50"/>
    </location>
</feature>
<accession>A0A8J6BN85</accession>
<dbReference type="Proteomes" id="UP000729402">
    <property type="component" value="Unassembled WGS sequence"/>
</dbReference>
<evidence type="ECO:0000313" key="4">
    <source>
        <dbReference type="Proteomes" id="UP000729402"/>
    </source>
</evidence>
<protein>
    <submittedName>
        <fullName evidence="3">Uncharacterized protein</fullName>
    </submittedName>
</protein>
<reference evidence="3" key="1">
    <citation type="journal article" date="2021" name="bioRxiv">
        <title>Whole Genome Assembly and Annotation of Northern Wild Rice, Zizania palustris L., Supports a Whole Genome Duplication in the Zizania Genus.</title>
        <authorList>
            <person name="Haas M."/>
            <person name="Kono T."/>
            <person name="Macchietto M."/>
            <person name="Millas R."/>
            <person name="McGilp L."/>
            <person name="Shao M."/>
            <person name="Duquette J."/>
            <person name="Hirsch C.N."/>
            <person name="Kimball J."/>
        </authorList>
    </citation>
    <scope>NUCLEOTIDE SEQUENCE</scope>
    <source>
        <tissue evidence="3">Fresh leaf tissue</tissue>
    </source>
</reference>
<feature type="compositionally biased region" description="Polar residues" evidence="2">
    <location>
        <begin position="121"/>
        <end position="130"/>
    </location>
</feature>
<organism evidence="3 4">
    <name type="scientific">Zizania palustris</name>
    <name type="common">Northern wild rice</name>
    <dbReference type="NCBI Taxonomy" id="103762"/>
    <lineage>
        <taxon>Eukaryota</taxon>
        <taxon>Viridiplantae</taxon>
        <taxon>Streptophyta</taxon>
        <taxon>Embryophyta</taxon>
        <taxon>Tracheophyta</taxon>
        <taxon>Spermatophyta</taxon>
        <taxon>Magnoliopsida</taxon>
        <taxon>Liliopsida</taxon>
        <taxon>Poales</taxon>
        <taxon>Poaceae</taxon>
        <taxon>BOP clade</taxon>
        <taxon>Oryzoideae</taxon>
        <taxon>Oryzeae</taxon>
        <taxon>Zizaniinae</taxon>
        <taxon>Zizania</taxon>
    </lineage>
</organism>
<proteinExistence type="predicted"/>
<evidence type="ECO:0000256" key="2">
    <source>
        <dbReference type="SAM" id="MobiDB-lite"/>
    </source>
</evidence>
<reference evidence="3" key="2">
    <citation type="submission" date="2021-02" db="EMBL/GenBank/DDBJ databases">
        <authorList>
            <person name="Kimball J.A."/>
            <person name="Haas M.W."/>
            <person name="Macchietto M."/>
            <person name="Kono T."/>
            <person name="Duquette J."/>
            <person name="Shao M."/>
        </authorList>
    </citation>
    <scope>NUCLEOTIDE SEQUENCE</scope>
    <source>
        <tissue evidence="3">Fresh leaf tissue</tissue>
    </source>
</reference>
<keyword evidence="1" id="KW-0175">Coiled coil</keyword>
<evidence type="ECO:0000256" key="1">
    <source>
        <dbReference type="SAM" id="Coils"/>
    </source>
</evidence>
<dbReference type="EMBL" id="JAAALK010000080">
    <property type="protein sequence ID" value="KAG8091317.1"/>
    <property type="molecule type" value="Genomic_DNA"/>
</dbReference>
<name>A0A8J6BN85_ZIZPA</name>
<keyword evidence="4" id="KW-1185">Reference proteome</keyword>
<feature type="coiled-coil region" evidence="1">
    <location>
        <begin position="173"/>
        <end position="235"/>
    </location>
</feature>
<evidence type="ECO:0000313" key="3">
    <source>
        <dbReference type="EMBL" id="KAG8091317.1"/>
    </source>
</evidence>
<dbReference type="AlphaFoldDB" id="A0A8J6BN85"/>
<gene>
    <name evidence="3" type="ORF">GUJ93_ZPchr0012g19234</name>
</gene>
<comment type="caution">
    <text evidence="3">The sequence shown here is derived from an EMBL/GenBank/DDBJ whole genome shotgun (WGS) entry which is preliminary data.</text>
</comment>
<feature type="region of interest" description="Disordered" evidence="2">
    <location>
        <begin position="119"/>
        <end position="138"/>
    </location>
</feature>
<sequence length="278" mass="30247">MVEGAEEAQLTELEDLGQVLAPKVQMMEPRDPGQVDAEGVQAAEPEASEPEHIERARAIEPEASVPTGAGVVAAEEMGPQAAHLPLRASADFGKDFLLMFEQADSPNQYPVVGDRIISVEGPSTESSPSSKGAEPKGKTPAAVFMVLARSTSSSYGHECHWLGGEVSTLWDRLTNEEERASNLEDTLQDEQRKRVTFEDEVDNQRAERVASAAEVEKLRSERSALAAEVDRLNTQRDIFETRASDLTSLTVRLKVYVEGLCVEHAKCEGVAAETMDVL</sequence>